<gene>
    <name evidence="1" type="ORF">BpHYR1_007790</name>
</gene>
<dbReference type="Proteomes" id="UP000276133">
    <property type="component" value="Unassembled WGS sequence"/>
</dbReference>
<organism evidence="1 2">
    <name type="scientific">Brachionus plicatilis</name>
    <name type="common">Marine rotifer</name>
    <name type="synonym">Brachionus muelleri</name>
    <dbReference type="NCBI Taxonomy" id="10195"/>
    <lineage>
        <taxon>Eukaryota</taxon>
        <taxon>Metazoa</taxon>
        <taxon>Spiralia</taxon>
        <taxon>Gnathifera</taxon>
        <taxon>Rotifera</taxon>
        <taxon>Eurotatoria</taxon>
        <taxon>Monogononta</taxon>
        <taxon>Pseudotrocha</taxon>
        <taxon>Ploima</taxon>
        <taxon>Brachionidae</taxon>
        <taxon>Brachionus</taxon>
    </lineage>
</organism>
<name>A0A3M7PR39_BRAPC</name>
<reference evidence="1 2" key="1">
    <citation type="journal article" date="2018" name="Sci. Rep.">
        <title>Genomic signatures of local adaptation to the degree of environmental predictability in rotifers.</title>
        <authorList>
            <person name="Franch-Gras L."/>
            <person name="Hahn C."/>
            <person name="Garcia-Roger E.M."/>
            <person name="Carmona M.J."/>
            <person name="Serra M."/>
            <person name="Gomez A."/>
        </authorList>
    </citation>
    <scope>NUCLEOTIDE SEQUENCE [LARGE SCALE GENOMIC DNA]</scope>
    <source>
        <strain evidence="1">HYR1</strain>
    </source>
</reference>
<evidence type="ECO:0000313" key="1">
    <source>
        <dbReference type="EMBL" id="RNA01389.1"/>
    </source>
</evidence>
<accession>A0A3M7PR39</accession>
<evidence type="ECO:0000313" key="2">
    <source>
        <dbReference type="Proteomes" id="UP000276133"/>
    </source>
</evidence>
<dbReference type="EMBL" id="REGN01009349">
    <property type="protein sequence ID" value="RNA01389.1"/>
    <property type="molecule type" value="Genomic_DNA"/>
</dbReference>
<dbReference type="AlphaFoldDB" id="A0A3M7PR39"/>
<proteinExistence type="predicted"/>
<protein>
    <submittedName>
        <fullName evidence="1">Uncharacterized protein</fullName>
    </submittedName>
</protein>
<sequence length="123" mass="13151">MDGTDNIDTIIIISALQPIEPATMTIFDMAGSSGNSTICLPNSVSSPVLSKAPNIQSWYIEFIMLSLGGGDLSNRITLDKLVRCISGTLVLSISSRKFLSEYKRKHCPGPVRPALPARCAALA</sequence>
<comment type="caution">
    <text evidence="1">The sequence shown here is derived from an EMBL/GenBank/DDBJ whole genome shotgun (WGS) entry which is preliminary data.</text>
</comment>
<keyword evidence="2" id="KW-1185">Reference proteome</keyword>